<feature type="domain" description="Beta-lactamase-related" evidence="2">
    <location>
        <begin position="37"/>
        <end position="351"/>
    </location>
</feature>
<evidence type="ECO:0000256" key="1">
    <source>
        <dbReference type="SAM" id="SignalP"/>
    </source>
</evidence>
<feature type="signal peptide" evidence="1">
    <location>
        <begin position="1"/>
        <end position="24"/>
    </location>
</feature>
<keyword evidence="1" id="KW-0732">Signal</keyword>
<reference evidence="3 4" key="1">
    <citation type="submission" date="2020-03" db="EMBL/GenBank/DDBJ databases">
        <title>Genomic Encyclopedia of Type Strains, Phase IV (KMG-IV): sequencing the most valuable type-strain genomes for metagenomic binning, comparative biology and taxonomic classification.</title>
        <authorList>
            <person name="Goeker M."/>
        </authorList>
    </citation>
    <scope>NUCLEOTIDE SEQUENCE [LARGE SCALE GENOMIC DNA]</scope>
    <source>
        <strain evidence="3 4">DSM 19867</strain>
    </source>
</reference>
<keyword evidence="4" id="KW-1185">Reference proteome</keyword>
<feature type="chain" id="PRO_5032395844" evidence="1">
    <location>
        <begin position="25"/>
        <end position="582"/>
    </location>
</feature>
<dbReference type="Proteomes" id="UP000570514">
    <property type="component" value="Unassembled WGS sequence"/>
</dbReference>
<gene>
    <name evidence="3" type="ORF">FHS83_003229</name>
</gene>
<organism evidence="3 4">
    <name type="scientific">Rhizomicrobium palustre</name>
    <dbReference type="NCBI Taxonomy" id="189966"/>
    <lineage>
        <taxon>Bacteria</taxon>
        <taxon>Pseudomonadati</taxon>
        <taxon>Pseudomonadota</taxon>
        <taxon>Alphaproteobacteria</taxon>
        <taxon>Micropepsales</taxon>
        <taxon>Micropepsaceae</taxon>
        <taxon>Rhizomicrobium</taxon>
    </lineage>
</organism>
<name>A0A846N3U8_9PROT</name>
<dbReference type="RefSeq" id="WP_167084002.1">
    <property type="nucleotide sequence ID" value="NZ_BAAADC010000001.1"/>
</dbReference>
<comment type="caution">
    <text evidence="3">The sequence shown here is derived from an EMBL/GenBank/DDBJ whole genome shotgun (WGS) entry which is preliminary data.</text>
</comment>
<dbReference type="SUPFAM" id="SSF56601">
    <property type="entry name" value="beta-lactamase/transpeptidase-like"/>
    <property type="match status" value="1"/>
</dbReference>
<dbReference type="EMBL" id="JAASRM010000001">
    <property type="protein sequence ID" value="NIK89911.1"/>
    <property type="molecule type" value="Genomic_DNA"/>
</dbReference>
<dbReference type="Gene3D" id="3.40.710.10">
    <property type="entry name" value="DD-peptidase/beta-lactamase superfamily"/>
    <property type="match status" value="1"/>
</dbReference>
<evidence type="ECO:0000313" key="4">
    <source>
        <dbReference type="Proteomes" id="UP000570514"/>
    </source>
</evidence>
<dbReference type="AlphaFoldDB" id="A0A846N3U8"/>
<evidence type="ECO:0000259" key="2">
    <source>
        <dbReference type="Pfam" id="PF00144"/>
    </source>
</evidence>
<dbReference type="InterPro" id="IPR001466">
    <property type="entry name" value="Beta-lactam-related"/>
</dbReference>
<proteinExistence type="predicted"/>
<dbReference type="InterPro" id="IPR050491">
    <property type="entry name" value="AmpC-like"/>
</dbReference>
<evidence type="ECO:0000313" key="3">
    <source>
        <dbReference type="EMBL" id="NIK89911.1"/>
    </source>
</evidence>
<dbReference type="InterPro" id="IPR012338">
    <property type="entry name" value="Beta-lactam/transpept-like"/>
</dbReference>
<dbReference type="PANTHER" id="PTHR46825">
    <property type="entry name" value="D-ALANYL-D-ALANINE-CARBOXYPEPTIDASE/ENDOPEPTIDASE AMPH"/>
    <property type="match status" value="1"/>
</dbReference>
<accession>A0A846N3U8</accession>
<dbReference type="Pfam" id="PF00144">
    <property type="entry name" value="Beta-lactamase"/>
    <property type="match status" value="1"/>
</dbReference>
<dbReference type="PANTHER" id="PTHR46825:SF9">
    <property type="entry name" value="BETA-LACTAMASE-RELATED DOMAIN-CONTAINING PROTEIN"/>
    <property type="match status" value="1"/>
</dbReference>
<protein>
    <submittedName>
        <fullName evidence="3">CubicO group peptidase (Beta-lactamase class C family)</fullName>
    </submittedName>
</protein>
<sequence length="582" mass="62949">MHRRALIQAGVTTAAMALAPAVLAKPVADSGRIDDYRKLIGDGMARHRLTGASAILVQENAVVWAEGFGHADRENGIAMRPDTIVPIGSVTKTFTALALMQLRAEGRVDIDRPVRDFVPNLRIGTRGADFNRVTVRSVMTHTSGLPSDVFKNTGLESADYTNVVDLLNDTELAAWPQTIGLYSNIGYSLLGNVIRNVSGQAYPDYVRSRILRPMGMARSGFATEAGLPARARLYYQDGRPTPPLELRDQPAGGLYSSVEDLARYAIGLMKAWGGAPSPLIDPASVQAMFRLSNAHIAIETNKKGLGWFMFQRGGAFAMYHAGSTGFANAALLLLPQKRIAAAILVNSVGGDALASAFAFRVLEDYGLKTEDIRPSPHLPPVDPNATPVTLATEALAAHVGDYPRKRTFATITLDGDGLTLDEPDGRIRLRPLSDGSFQPLRKADGGQPQVVVGERYRFAEVGPYHVLFSQSDDDGEHQAGYRVVTAPLAESWRARAGRYDHFGYQIPGAEQILAAEINILQERLMQLQLVYNSGAFTYPMVVAGPRHAFTGGLGPETTGELVRFSEDGVLTYSGLTFRRSAG</sequence>